<accession>A0A482VT87</accession>
<evidence type="ECO:0000313" key="2">
    <source>
        <dbReference type="EMBL" id="RZC35893.1"/>
    </source>
</evidence>
<feature type="transmembrane region" description="Helical" evidence="1">
    <location>
        <begin position="58"/>
        <end position="77"/>
    </location>
</feature>
<dbReference type="AlphaFoldDB" id="A0A482VT87"/>
<name>A0A482VT87_ASBVE</name>
<dbReference type="Proteomes" id="UP000292052">
    <property type="component" value="Unassembled WGS sequence"/>
</dbReference>
<feature type="transmembrane region" description="Helical" evidence="1">
    <location>
        <begin position="28"/>
        <end position="46"/>
    </location>
</feature>
<feature type="transmembrane region" description="Helical" evidence="1">
    <location>
        <begin position="122"/>
        <end position="144"/>
    </location>
</feature>
<organism evidence="2 3">
    <name type="scientific">Asbolus verrucosus</name>
    <name type="common">Desert ironclad beetle</name>
    <dbReference type="NCBI Taxonomy" id="1661398"/>
    <lineage>
        <taxon>Eukaryota</taxon>
        <taxon>Metazoa</taxon>
        <taxon>Ecdysozoa</taxon>
        <taxon>Arthropoda</taxon>
        <taxon>Hexapoda</taxon>
        <taxon>Insecta</taxon>
        <taxon>Pterygota</taxon>
        <taxon>Neoptera</taxon>
        <taxon>Endopterygota</taxon>
        <taxon>Coleoptera</taxon>
        <taxon>Polyphaga</taxon>
        <taxon>Cucujiformia</taxon>
        <taxon>Tenebrionidae</taxon>
        <taxon>Pimeliinae</taxon>
        <taxon>Asbolus</taxon>
    </lineage>
</organism>
<dbReference type="OrthoDB" id="6707744at2759"/>
<feature type="transmembrane region" description="Helical" evidence="1">
    <location>
        <begin position="84"/>
        <end position="102"/>
    </location>
</feature>
<reference evidence="2 3" key="1">
    <citation type="submission" date="2017-03" db="EMBL/GenBank/DDBJ databases">
        <title>Genome of the blue death feigning beetle - Asbolus verrucosus.</title>
        <authorList>
            <person name="Rider S.D."/>
        </authorList>
    </citation>
    <scope>NUCLEOTIDE SEQUENCE [LARGE SCALE GENOMIC DNA]</scope>
    <source>
        <strain evidence="2">Butters</strain>
        <tissue evidence="2">Head and leg muscle</tissue>
    </source>
</reference>
<keyword evidence="1" id="KW-1133">Transmembrane helix</keyword>
<keyword evidence="1" id="KW-0472">Membrane</keyword>
<protein>
    <submittedName>
        <fullName evidence="2">Uncharacterized protein</fullName>
    </submittedName>
</protein>
<proteinExistence type="predicted"/>
<keyword evidence="3" id="KW-1185">Reference proteome</keyword>
<gene>
    <name evidence="2" type="ORF">BDFB_006605</name>
</gene>
<sequence>MSTSTIFIKTPANYRQSLAHLKEKYREYSPFLSLFIWTFSGLYAAAKTNFSPNITGVSVSFAVHDLLLMFLTSLLLYKGLTSRNIILLLPWMGMTLHTLYYNHYLGLINNFTTLKGVKKLSWLPWINLSVNTVLLSQFSSIVFLRN</sequence>
<comment type="caution">
    <text evidence="2">The sequence shown here is derived from an EMBL/GenBank/DDBJ whole genome shotgun (WGS) entry which is preliminary data.</text>
</comment>
<evidence type="ECO:0000313" key="3">
    <source>
        <dbReference type="Proteomes" id="UP000292052"/>
    </source>
</evidence>
<keyword evidence="1" id="KW-0812">Transmembrane</keyword>
<dbReference type="EMBL" id="QDEB01067118">
    <property type="protein sequence ID" value="RZC35893.1"/>
    <property type="molecule type" value="Genomic_DNA"/>
</dbReference>
<evidence type="ECO:0000256" key="1">
    <source>
        <dbReference type="SAM" id="Phobius"/>
    </source>
</evidence>